<dbReference type="EMBL" id="AP015038">
    <property type="protein sequence ID" value="BAT88817.1"/>
    <property type="molecule type" value="Genomic_DNA"/>
</dbReference>
<dbReference type="Pfam" id="PF02458">
    <property type="entry name" value="Transferase"/>
    <property type="match status" value="1"/>
</dbReference>
<proteinExistence type="predicted"/>
<protein>
    <submittedName>
        <fullName evidence="1">Uncharacterized protein</fullName>
    </submittedName>
</protein>
<keyword evidence="2" id="KW-1185">Reference proteome</keyword>
<feature type="non-terminal residue" evidence="1">
    <location>
        <position position="74"/>
    </location>
</feature>
<evidence type="ECO:0000313" key="1">
    <source>
        <dbReference type="EMBL" id="BAT88817.1"/>
    </source>
</evidence>
<sequence>MMECYFGNVLSIPFGGKLVEELVKEPLGYVVEAVHEFLSIATKEHFLGLIDWVEAQRPIPGVSRIYCNRADEGP</sequence>
<name>A0A0S3S7K1_PHAAN</name>
<dbReference type="Gene3D" id="3.30.559.10">
    <property type="entry name" value="Chloramphenicol acetyltransferase-like domain"/>
    <property type="match status" value="1"/>
</dbReference>
<organism evidence="1 2">
    <name type="scientific">Vigna angularis var. angularis</name>
    <dbReference type="NCBI Taxonomy" id="157739"/>
    <lineage>
        <taxon>Eukaryota</taxon>
        <taxon>Viridiplantae</taxon>
        <taxon>Streptophyta</taxon>
        <taxon>Embryophyta</taxon>
        <taxon>Tracheophyta</taxon>
        <taxon>Spermatophyta</taxon>
        <taxon>Magnoliopsida</taxon>
        <taxon>eudicotyledons</taxon>
        <taxon>Gunneridae</taxon>
        <taxon>Pentapetalae</taxon>
        <taxon>rosids</taxon>
        <taxon>fabids</taxon>
        <taxon>Fabales</taxon>
        <taxon>Fabaceae</taxon>
        <taxon>Papilionoideae</taxon>
        <taxon>50 kb inversion clade</taxon>
        <taxon>NPAAA clade</taxon>
        <taxon>indigoferoid/millettioid clade</taxon>
        <taxon>Phaseoleae</taxon>
        <taxon>Vigna</taxon>
    </lineage>
</organism>
<dbReference type="InterPro" id="IPR023213">
    <property type="entry name" value="CAT-like_dom_sf"/>
</dbReference>
<reference evidence="1 2" key="1">
    <citation type="journal article" date="2015" name="Sci. Rep.">
        <title>The power of single molecule real-time sequencing technology in the de novo assembly of a eukaryotic genome.</title>
        <authorList>
            <person name="Sakai H."/>
            <person name="Naito K."/>
            <person name="Ogiso-Tanaka E."/>
            <person name="Takahashi Y."/>
            <person name="Iseki K."/>
            <person name="Muto C."/>
            <person name="Satou K."/>
            <person name="Teruya K."/>
            <person name="Shiroma A."/>
            <person name="Shimoji M."/>
            <person name="Hirano T."/>
            <person name="Itoh T."/>
            <person name="Kaga A."/>
            <person name="Tomooka N."/>
        </authorList>
    </citation>
    <scope>NUCLEOTIDE SEQUENCE [LARGE SCALE GENOMIC DNA]</scope>
    <source>
        <strain evidence="2">cv. Shumari</strain>
    </source>
</reference>
<dbReference type="Proteomes" id="UP000291084">
    <property type="component" value="Chromosome 5"/>
</dbReference>
<gene>
    <name evidence="1" type="primary">Vigan.05G243200</name>
    <name evidence="1" type="ORF">VIGAN_05243200</name>
</gene>
<dbReference type="AlphaFoldDB" id="A0A0S3S7K1"/>
<accession>A0A0S3S7K1</accession>
<evidence type="ECO:0000313" key="2">
    <source>
        <dbReference type="Proteomes" id="UP000291084"/>
    </source>
</evidence>